<dbReference type="CDD" id="cd07067">
    <property type="entry name" value="HP_PGM_like"/>
    <property type="match status" value="1"/>
</dbReference>
<dbReference type="Pfam" id="PF00300">
    <property type="entry name" value="His_Phos_1"/>
    <property type="match status" value="1"/>
</dbReference>
<dbReference type="EMBL" id="SIJK02000008">
    <property type="protein sequence ID" value="MBP1465308.1"/>
    <property type="molecule type" value="Genomic_DNA"/>
</dbReference>
<keyword evidence="3" id="KW-1185">Reference proteome</keyword>
<protein>
    <submittedName>
        <fullName evidence="2">Histidine phosphatase family protein</fullName>
    </submittedName>
</protein>
<dbReference type="InterPro" id="IPR051695">
    <property type="entry name" value="Phosphoglycerate_Mutase"/>
</dbReference>
<dbReference type="SMART" id="SM00855">
    <property type="entry name" value="PGAM"/>
    <property type="match status" value="1"/>
</dbReference>
<proteinExistence type="predicted"/>
<dbReference type="PANTHER" id="PTHR46517">
    <property type="entry name" value="FRUCTOSE-2,6-BISPHOSPHATASE TIGAR"/>
    <property type="match status" value="1"/>
</dbReference>
<gene>
    <name evidence="2" type="ORF">EYB53_006285</name>
</gene>
<dbReference type="Proteomes" id="UP001193081">
    <property type="component" value="Unassembled WGS sequence"/>
</dbReference>
<dbReference type="RefSeq" id="WP_135477360.1">
    <property type="nucleotide sequence ID" value="NZ_SIJK02000008.1"/>
</dbReference>
<evidence type="ECO:0000313" key="3">
    <source>
        <dbReference type="Proteomes" id="UP001193081"/>
    </source>
</evidence>
<dbReference type="PIRSF" id="PIRSF000709">
    <property type="entry name" value="6PFK_2-Ptase"/>
    <property type="match status" value="1"/>
</dbReference>
<evidence type="ECO:0000313" key="2">
    <source>
        <dbReference type="EMBL" id="MBP1465308.1"/>
    </source>
</evidence>
<dbReference type="PROSITE" id="PS00175">
    <property type="entry name" value="PG_MUTASE"/>
    <property type="match status" value="1"/>
</dbReference>
<dbReference type="Gene3D" id="3.40.50.1240">
    <property type="entry name" value="Phosphoglycerate mutase-like"/>
    <property type="match status" value="1"/>
</dbReference>
<dbReference type="SUPFAM" id="SSF53254">
    <property type="entry name" value="Phosphoglycerate mutase-like"/>
    <property type="match status" value="1"/>
</dbReference>
<name>A0ABS4D789_9CHLR</name>
<keyword evidence="1" id="KW-0378">Hydrolase</keyword>
<comment type="caution">
    <text evidence="2">The sequence shown here is derived from an EMBL/GenBank/DDBJ whole genome shotgun (WGS) entry which is preliminary data.</text>
</comment>
<dbReference type="InterPro" id="IPR001345">
    <property type="entry name" value="PG/BPGM_mutase_AS"/>
</dbReference>
<sequence>MRLIIVRHGESEWNRIHRYQGQLDAALSELGMRQAAALAERLKSEKIDQIYSSRLQRAARTAEAIAAFHPNTPFAYSEALLEINHGEWEGKYADEITSKYADGLREWREHPTRSQMPGGESFSNVLKRTLDFREQITATHMDQTVLISTHDVVVKILVADALGMNMDRINRIWVTNASISVIEYGNDLPYLVSLSEACHLGTLASTREGQKAL</sequence>
<dbReference type="InterPro" id="IPR029033">
    <property type="entry name" value="His_PPase_superfam"/>
</dbReference>
<reference evidence="2 3" key="1">
    <citation type="submission" date="2021-03" db="EMBL/GenBank/DDBJ databases">
        <authorList>
            <person name="Grouzdev D.S."/>
        </authorList>
    </citation>
    <scope>NUCLEOTIDE SEQUENCE [LARGE SCALE GENOMIC DNA]</scope>
    <source>
        <strain evidence="2 3">M50-1</strain>
    </source>
</reference>
<accession>A0ABS4D789</accession>
<dbReference type="PANTHER" id="PTHR46517:SF1">
    <property type="entry name" value="FRUCTOSE-2,6-BISPHOSPHATASE TIGAR"/>
    <property type="match status" value="1"/>
</dbReference>
<dbReference type="InterPro" id="IPR013078">
    <property type="entry name" value="His_Pase_superF_clade-1"/>
</dbReference>
<organism evidence="2 3">
    <name type="scientific">Candidatus Chloroploca mongolica</name>
    <dbReference type="NCBI Taxonomy" id="2528176"/>
    <lineage>
        <taxon>Bacteria</taxon>
        <taxon>Bacillati</taxon>
        <taxon>Chloroflexota</taxon>
        <taxon>Chloroflexia</taxon>
        <taxon>Chloroflexales</taxon>
        <taxon>Chloroflexineae</taxon>
        <taxon>Oscillochloridaceae</taxon>
        <taxon>Candidatus Chloroploca</taxon>
    </lineage>
</organism>
<evidence type="ECO:0000256" key="1">
    <source>
        <dbReference type="ARBA" id="ARBA00022801"/>
    </source>
</evidence>